<dbReference type="Proteomes" id="UP000245469">
    <property type="component" value="Unassembled WGS sequence"/>
</dbReference>
<keyword evidence="2" id="KW-0472">Membrane</keyword>
<gene>
    <name evidence="4" type="ORF">BXY45_11896</name>
</gene>
<organism evidence="4 5">
    <name type="scientific">Quadrisphaera granulorum</name>
    <dbReference type="NCBI Taxonomy" id="317664"/>
    <lineage>
        <taxon>Bacteria</taxon>
        <taxon>Bacillati</taxon>
        <taxon>Actinomycetota</taxon>
        <taxon>Actinomycetes</taxon>
        <taxon>Kineosporiales</taxon>
        <taxon>Kineosporiaceae</taxon>
        <taxon>Quadrisphaera</taxon>
    </lineage>
</organism>
<dbReference type="RefSeq" id="WP_109775207.1">
    <property type="nucleotide sequence ID" value="NZ_QGDQ01000018.1"/>
</dbReference>
<dbReference type="OrthoDB" id="4135024at2"/>
<reference evidence="4 5" key="1">
    <citation type="submission" date="2018-03" db="EMBL/GenBank/DDBJ databases">
        <title>Genomic Encyclopedia of Archaeal and Bacterial Type Strains, Phase II (KMG-II): from individual species to whole genera.</title>
        <authorList>
            <person name="Goeker M."/>
        </authorList>
    </citation>
    <scope>NUCLEOTIDE SEQUENCE [LARGE SCALE GENOMIC DNA]</scope>
    <source>
        <strain evidence="4 5">DSM 44889</strain>
    </source>
</reference>
<keyword evidence="2" id="KW-1133">Transmembrane helix</keyword>
<keyword evidence="4" id="KW-0413">Isomerase</keyword>
<proteinExistence type="predicted"/>
<dbReference type="Pfam" id="PF13462">
    <property type="entry name" value="Thioredoxin_4"/>
    <property type="match status" value="1"/>
</dbReference>
<keyword evidence="2" id="KW-0812">Transmembrane</keyword>
<keyword evidence="5" id="KW-1185">Reference proteome</keyword>
<comment type="caution">
    <text evidence="4">The sequence shown here is derived from an EMBL/GenBank/DDBJ whole genome shotgun (WGS) entry which is preliminary data.</text>
</comment>
<dbReference type="SUPFAM" id="SSF52833">
    <property type="entry name" value="Thioredoxin-like"/>
    <property type="match status" value="1"/>
</dbReference>
<accession>A0A316A4A4</accession>
<dbReference type="InterPro" id="IPR036249">
    <property type="entry name" value="Thioredoxin-like_sf"/>
</dbReference>
<evidence type="ECO:0000259" key="3">
    <source>
        <dbReference type="Pfam" id="PF13462"/>
    </source>
</evidence>
<evidence type="ECO:0000256" key="2">
    <source>
        <dbReference type="SAM" id="Phobius"/>
    </source>
</evidence>
<dbReference type="AlphaFoldDB" id="A0A316A4A4"/>
<evidence type="ECO:0000313" key="5">
    <source>
        <dbReference type="Proteomes" id="UP000245469"/>
    </source>
</evidence>
<feature type="region of interest" description="Disordered" evidence="1">
    <location>
        <begin position="1"/>
        <end position="26"/>
    </location>
</feature>
<sequence>MPDRPTTKDARREAAREKARQLREAEARKKRRNRVLAISAAAVALVLVIGVAAIVITRATADKPVVQPPGVTGDGGIVLGNASAPHTVTIFEDYQCPACKAYEPTVVPWLDQQVQAGTIKLEFRPLIFLDRRFGGDYSLRAANAAFCLAGQSGVDFVKFNEAMYEAQPEEGTGGLTDSKIVSIAQGAGGDIGTCIAAGTYEGFAQKVDAAAFALTDAQGAKVVSGTPTVLVDGKLLTGDGGQGVPSQQQIAAAVGITG</sequence>
<protein>
    <submittedName>
        <fullName evidence="4">Protein-disulfide isomerase</fullName>
    </submittedName>
</protein>
<name>A0A316A4A4_9ACTN</name>
<evidence type="ECO:0000313" key="4">
    <source>
        <dbReference type="EMBL" id="PWJ52721.1"/>
    </source>
</evidence>
<feature type="transmembrane region" description="Helical" evidence="2">
    <location>
        <begin position="35"/>
        <end position="56"/>
    </location>
</feature>
<feature type="domain" description="Thioredoxin-like fold" evidence="3">
    <location>
        <begin position="75"/>
        <end position="237"/>
    </location>
</feature>
<evidence type="ECO:0000256" key="1">
    <source>
        <dbReference type="SAM" id="MobiDB-lite"/>
    </source>
</evidence>
<dbReference type="InterPro" id="IPR012336">
    <property type="entry name" value="Thioredoxin-like_fold"/>
</dbReference>
<dbReference type="Gene3D" id="3.40.30.10">
    <property type="entry name" value="Glutaredoxin"/>
    <property type="match status" value="1"/>
</dbReference>
<dbReference type="EMBL" id="QGDQ01000018">
    <property type="protein sequence ID" value="PWJ52721.1"/>
    <property type="molecule type" value="Genomic_DNA"/>
</dbReference>
<dbReference type="GO" id="GO:0016853">
    <property type="term" value="F:isomerase activity"/>
    <property type="evidence" value="ECO:0007669"/>
    <property type="project" value="UniProtKB-KW"/>
</dbReference>